<evidence type="ECO:0000313" key="4">
    <source>
        <dbReference type="EMBL" id="MCW1922193.1"/>
    </source>
</evidence>
<comment type="similarity">
    <text evidence="1 2">Belongs to the outer membrane factor (OMF) (TC 1.B.17) family.</text>
</comment>
<dbReference type="SUPFAM" id="SSF56954">
    <property type="entry name" value="Outer membrane efflux proteins (OEP)"/>
    <property type="match status" value="1"/>
</dbReference>
<dbReference type="InterPro" id="IPR010131">
    <property type="entry name" value="MdtP/NodT-like"/>
</dbReference>
<protein>
    <submittedName>
        <fullName evidence="4">Efflux transporter outer membrane subunit</fullName>
    </submittedName>
</protein>
<dbReference type="PANTHER" id="PTHR30203:SF25">
    <property type="entry name" value="OUTER MEMBRANE PROTEIN-RELATED"/>
    <property type="match status" value="1"/>
</dbReference>
<dbReference type="Gene3D" id="2.20.200.10">
    <property type="entry name" value="Outer membrane efflux proteins (OEP)"/>
    <property type="match status" value="1"/>
</dbReference>
<keyword evidence="2" id="KW-0449">Lipoprotein</keyword>
<evidence type="ECO:0000256" key="2">
    <source>
        <dbReference type="RuleBase" id="RU362097"/>
    </source>
</evidence>
<dbReference type="InterPro" id="IPR003423">
    <property type="entry name" value="OMP_efflux"/>
</dbReference>
<dbReference type="Proteomes" id="UP001320876">
    <property type="component" value="Unassembled WGS sequence"/>
</dbReference>
<comment type="subcellular location">
    <subcellularLocation>
        <location evidence="2">Cell membrane</location>
        <topology evidence="2">Lipid-anchor</topology>
    </subcellularLocation>
</comment>
<reference evidence="4 5" key="1">
    <citation type="submission" date="2022-10" db="EMBL/GenBank/DDBJ databases">
        <title>Luteolibacter arcticus strain CCTCC AB 2014275, whole genome shotgun sequencing project.</title>
        <authorList>
            <person name="Zhao G."/>
            <person name="Shen L."/>
        </authorList>
    </citation>
    <scope>NUCLEOTIDE SEQUENCE [LARGE SCALE GENOMIC DNA]</scope>
    <source>
        <strain evidence="4 5">CCTCC AB 2014275</strain>
    </source>
</reference>
<proteinExistence type="inferred from homology"/>
<dbReference type="Gene3D" id="1.20.1600.10">
    <property type="entry name" value="Outer membrane efflux proteins (OEP)"/>
    <property type="match status" value="1"/>
</dbReference>
<feature type="region of interest" description="Disordered" evidence="3">
    <location>
        <begin position="506"/>
        <end position="528"/>
    </location>
</feature>
<keyword evidence="2" id="KW-0564">Palmitate</keyword>
<keyword evidence="2" id="KW-0472">Membrane</keyword>
<name>A0ABT3GEZ8_9BACT</name>
<dbReference type="Pfam" id="PF02321">
    <property type="entry name" value="OEP"/>
    <property type="match status" value="2"/>
</dbReference>
<keyword evidence="2" id="KW-0812">Transmembrane</keyword>
<sequence>MLPYSGSIHPERQRPPAAREVLFGVSMASCLLISGCAPLGPEFVRPEVSWLDAWAARPLEQPTPPLTGPASVSAEQWWRNFDDPVMEKLVAEAQRLNPGVRTAGARILEARALVGIARSGLYPQAQQFTANLLGAGQERSADPDIDFTTYGTGFSIGWELDFWGKFRRGVEAADYNYLASIARYDDMQVLVASQAASLYSSIRTIELRLHIAKENAALQKRSLEITEELFRSGNDTELDVQQAKALYLSTLSIIPELEAALRQTHNALGVLLARAPGLLPELATGAQKIPRVPLGVIVDMPAGLLRRRPDVRAAEMQLAAQSALIGVSEAQLYPSIALGGSVGLAPTSPATRGWSANTLEWGLGPSLVWNVFDHGRLKNQVLVEDARFQQLYEQFQETVLSAAREVDDSAVGFARSTVQITLLDQAVEAARRSLEIATIQYREGLVDFQRVLDSQKTLFSQQERLVTSRGEVTQSLIALYKAMGGGWQSGRGRTLLDEATRTTMRDRSDWKNQLDAPLPAASPKMRMR</sequence>
<organism evidence="4 5">
    <name type="scientific">Luteolibacter arcticus</name>
    <dbReference type="NCBI Taxonomy" id="1581411"/>
    <lineage>
        <taxon>Bacteria</taxon>
        <taxon>Pseudomonadati</taxon>
        <taxon>Verrucomicrobiota</taxon>
        <taxon>Verrucomicrobiia</taxon>
        <taxon>Verrucomicrobiales</taxon>
        <taxon>Verrucomicrobiaceae</taxon>
        <taxon>Luteolibacter</taxon>
    </lineage>
</organism>
<evidence type="ECO:0000313" key="5">
    <source>
        <dbReference type="Proteomes" id="UP001320876"/>
    </source>
</evidence>
<keyword evidence="2" id="KW-1134">Transmembrane beta strand</keyword>
<accession>A0ABT3GEZ8</accession>
<dbReference type="EMBL" id="JAPDDT010000002">
    <property type="protein sequence ID" value="MCW1922193.1"/>
    <property type="molecule type" value="Genomic_DNA"/>
</dbReference>
<evidence type="ECO:0000256" key="3">
    <source>
        <dbReference type="SAM" id="MobiDB-lite"/>
    </source>
</evidence>
<gene>
    <name evidence="4" type="ORF">OKA05_06490</name>
</gene>
<evidence type="ECO:0000256" key="1">
    <source>
        <dbReference type="ARBA" id="ARBA00007613"/>
    </source>
</evidence>
<dbReference type="NCBIfam" id="TIGR01845">
    <property type="entry name" value="outer_NodT"/>
    <property type="match status" value="1"/>
</dbReference>
<dbReference type="PANTHER" id="PTHR30203">
    <property type="entry name" value="OUTER MEMBRANE CATION EFFLUX PROTEIN"/>
    <property type="match status" value="1"/>
</dbReference>
<comment type="caution">
    <text evidence="4">The sequence shown here is derived from an EMBL/GenBank/DDBJ whole genome shotgun (WGS) entry which is preliminary data.</text>
</comment>
<keyword evidence="5" id="KW-1185">Reference proteome</keyword>